<dbReference type="Pfam" id="PF19732">
    <property type="entry name" value="SpoIIE_N"/>
    <property type="match status" value="1"/>
</dbReference>
<evidence type="ECO:0000256" key="2">
    <source>
        <dbReference type="SAM" id="Phobius"/>
    </source>
</evidence>
<dbReference type="GO" id="GO:0016791">
    <property type="term" value="F:phosphatase activity"/>
    <property type="evidence" value="ECO:0007669"/>
    <property type="project" value="TreeGrafter"/>
</dbReference>
<dbReference type="Proteomes" id="UP000824164">
    <property type="component" value="Unassembled WGS sequence"/>
</dbReference>
<evidence type="ECO:0000313" key="4">
    <source>
        <dbReference type="EMBL" id="HIU03409.1"/>
    </source>
</evidence>
<dbReference type="PANTHER" id="PTHR43156:SF2">
    <property type="entry name" value="STAGE II SPORULATION PROTEIN E"/>
    <property type="match status" value="1"/>
</dbReference>
<keyword evidence="2" id="KW-0472">Membrane</keyword>
<name>A0A9D1KY45_9FIRM</name>
<keyword evidence="1" id="KW-0378">Hydrolase</keyword>
<proteinExistence type="predicted"/>
<protein>
    <submittedName>
        <fullName evidence="4">SpoIIE family protein phosphatase</fullName>
    </submittedName>
</protein>
<keyword evidence="2" id="KW-0812">Transmembrane</keyword>
<accession>A0A9D1KY45</accession>
<feature type="transmembrane region" description="Helical" evidence="2">
    <location>
        <begin position="121"/>
        <end position="141"/>
    </location>
</feature>
<feature type="transmembrane region" description="Helical" evidence="2">
    <location>
        <begin position="48"/>
        <end position="81"/>
    </location>
</feature>
<dbReference type="InterPro" id="IPR052016">
    <property type="entry name" value="Bact_Sigma-Reg"/>
</dbReference>
<dbReference type="InterPro" id="IPR045768">
    <property type="entry name" value="SpoIIE_N"/>
</dbReference>
<dbReference type="Pfam" id="PF07228">
    <property type="entry name" value="SpoIIE"/>
    <property type="match status" value="1"/>
</dbReference>
<dbReference type="Gene3D" id="3.60.40.10">
    <property type="entry name" value="PPM-type phosphatase domain"/>
    <property type="match status" value="1"/>
</dbReference>
<dbReference type="SUPFAM" id="SSF81606">
    <property type="entry name" value="PP2C-like"/>
    <property type="match status" value="1"/>
</dbReference>
<evidence type="ECO:0000259" key="3">
    <source>
        <dbReference type="SMART" id="SM00331"/>
    </source>
</evidence>
<dbReference type="SMART" id="SM00331">
    <property type="entry name" value="PP2C_SIG"/>
    <property type="match status" value="1"/>
</dbReference>
<reference evidence="4" key="1">
    <citation type="submission" date="2020-10" db="EMBL/GenBank/DDBJ databases">
        <authorList>
            <person name="Gilroy R."/>
        </authorList>
    </citation>
    <scope>NUCLEOTIDE SEQUENCE</scope>
    <source>
        <strain evidence="4">CHK187-14744</strain>
    </source>
</reference>
<comment type="caution">
    <text evidence="4">The sequence shown here is derived from an EMBL/GenBank/DDBJ whole genome shotgun (WGS) entry which is preliminary data.</text>
</comment>
<dbReference type="PANTHER" id="PTHR43156">
    <property type="entry name" value="STAGE II SPORULATION PROTEIN E-RELATED"/>
    <property type="match status" value="1"/>
</dbReference>
<reference evidence="4" key="2">
    <citation type="journal article" date="2021" name="PeerJ">
        <title>Extensive microbial diversity within the chicken gut microbiome revealed by metagenomics and culture.</title>
        <authorList>
            <person name="Gilroy R."/>
            <person name="Ravi A."/>
            <person name="Getino M."/>
            <person name="Pursley I."/>
            <person name="Horton D.L."/>
            <person name="Alikhan N.F."/>
            <person name="Baker D."/>
            <person name="Gharbi K."/>
            <person name="Hall N."/>
            <person name="Watson M."/>
            <person name="Adriaenssens E.M."/>
            <person name="Foster-Nyarko E."/>
            <person name="Jarju S."/>
            <person name="Secka A."/>
            <person name="Antonio M."/>
            <person name="Oren A."/>
            <person name="Chaudhuri R.R."/>
            <person name="La Ragione R."/>
            <person name="Hildebrand F."/>
            <person name="Pallen M.J."/>
        </authorList>
    </citation>
    <scope>NUCLEOTIDE SEQUENCE</scope>
    <source>
        <strain evidence="4">CHK187-14744</strain>
    </source>
</reference>
<organism evidence="4 5">
    <name type="scientific">Candidatus Onthocola gallistercoris</name>
    <dbReference type="NCBI Taxonomy" id="2840876"/>
    <lineage>
        <taxon>Bacteria</taxon>
        <taxon>Bacillati</taxon>
        <taxon>Bacillota</taxon>
        <taxon>Bacilli</taxon>
        <taxon>Candidatus Onthocola</taxon>
    </lineage>
</organism>
<feature type="transmembrane region" description="Helical" evidence="2">
    <location>
        <begin position="93"/>
        <end position="115"/>
    </location>
</feature>
<dbReference type="AlphaFoldDB" id="A0A9D1KY45"/>
<evidence type="ECO:0000313" key="5">
    <source>
        <dbReference type="Proteomes" id="UP000824164"/>
    </source>
</evidence>
<sequence length="635" mass="70875">MKHMNIRNWMVVILSGFLQRTILPGINPLGTAYFAAAYMNPVDRGMLPVITLIGMVVGLPASILLKYMGILVGIMLMTGILEWKKAPVGRGKALAAMALLILASSVGYGMAISGISREYAVYYLQAGIVEAVGAALAFLLFGQVMKVFEGRTDPVEETAPLFGPEIQMRDEENFVKCRLKDISASFRKLSRMLRDEIPEKKELADEDVKEAFDELTTSMCAGCSRKERCWEKEYYDTYHSTWQLLNLFPKSGPLERKQVPSGLRRRCINMDRFLQETNRIMQAAQVNLAWRNRLEENRLAFAGQIGEVAEIIDDLSGELKDREDSSGQLAGTLVQKLEKQKLKIKKISVTEESSHSHRQRIYMMVRVSQGRCITAKELAEWISKAAGRRFIPETGGPSVVRRKYGIMEFVEDTKYQLIQGIARRTKEGQAVNGDSYAFIYLDSGQVLMSLSDGMGSGPLAKEESELMISLLEQMVDTGFGRRSALRMLNSVMMLHGNRQVFSSMDLTVVDLYGGLCEFIKIGASSTFILRDHQVECITSESLPVGAFPEVDWEGFARNLFDGDMIFMVSDGVINRFPEGTGNECITQMLKTMEETNPNGAAGRLLDYALAQPGEYGDDDMTVLACMICKKSFSVI</sequence>
<gene>
    <name evidence="4" type="ORF">IAB63_09175</name>
</gene>
<feature type="domain" description="PPM-type phosphatase" evidence="3">
    <location>
        <begin position="416"/>
        <end position="627"/>
    </location>
</feature>
<dbReference type="InterPro" id="IPR036457">
    <property type="entry name" value="PPM-type-like_dom_sf"/>
</dbReference>
<dbReference type="InterPro" id="IPR001932">
    <property type="entry name" value="PPM-type_phosphatase-like_dom"/>
</dbReference>
<keyword evidence="2" id="KW-1133">Transmembrane helix</keyword>
<dbReference type="EMBL" id="DVLT01000055">
    <property type="protein sequence ID" value="HIU03409.1"/>
    <property type="molecule type" value="Genomic_DNA"/>
</dbReference>
<evidence type="ECO:0000256" key="1">
    <source>
        <dbReference type="ARBA" id="ARBA00022801"/>
    </source>
</evidence>